<proteinExistence type="inferred from homology"/>
<dbReference type="Pfam" id="PF01042">
    <property type="entry name" value="Ribonuc_L-PSP"/>
    <property type="match status" value="1"/>
</dbReference>
<keyword evidence="3" id="KW-1185">Reference proteome</keyword>
<evidence type="ECO:0000256" key="1">
    <source>
        <dbReference type="ARBA" id="ARBA00010552"/>
    </source>
</evidence>
<evidence type="ECO:0000313" key="2">
    <source>
        <dbReference type="EMBL" id="MDV7220639.1"/>
    </source>
</evidence>
<dbReference type="RefSeq" id="WP_019055281.1">
    <property type="nucleotide sequence ID" value="NZ_JAWMAJ010000138.1"/>
</dbReference>
<dbReference type="Proteomes" id="UP001187346">
    <property type="component" value="Unassembled WGS sequence"/>
</dbReference>
<dbReference type="EMBL" id="JAWMAJ010000138">
    <property type="protein sequence ID" value="MDV7220639.1"/>
    <property type="molecule type" value="Genomic_DNA"/>
</dbReference>
<name>A0ABU4FJ45_9ACTN</name>
<dbReference type="PANTHER" id="PTHR11803">
    <property type="entry name" value="2-IMINOBUTANOATE/2-IMINOPROPANOATE DEAMINASE RIDA"/>
    <property type="match status" value="1"/>
</dbReference>
<dbReference type="InterPro" id="IPR006175">
    <property type="entry name" value="YjgF/YER057c/UK114"/>
</dbReference>
<sequence>MSAEMINPPTLAPPVMNLYTQVVAATGTRFVAIAGQVAIDTEGQLVGPGDFAAQAEQVFRNLRAALEAAGATPADLIKMTIHVVGHRPEMIDTVFTAGSKAFDGEWPLPASTYLGVEALGLPEWLIEVDGYAVIA</sequence>
<dbReference type="InterPro" id="IPR035959">
    <property type="entry name" value="RutC-like_sf"/>
</dbReference>
<dbReference type="Gene3D" id="3.30.1330.40">
    <property type="entry name" value="RutC-like"/>
    <property type="match status" value="1"/>
</dbReference>
<dbReference type="GO" id="GO:0016787">
    <property type="term" value="F:hydrolase activity"/>
    <property type="evidence" value="ECO:0007669"/>
    <property type="project" value="UniProtKB-KW"/>
</dbReference>
<accession>A0ABU4FJ45</accession>
<comment type="similarity">
    <text evidence="1">Belongs to the RutC family.</text>
</comment>
<keyword evidence="2" id="KW-0378">Hydrolase</keyword>
<dbReference type="CDD" id="cd00448">
    <property type="entry name" value="YjgF_YER057c_UK114_family"/>
    <property type="match status" value="1"/>
</dbReference>
<dbReference type="PANTHER" id="PTHR11803:SF58">
    <property type="entry name" value="PROTEIN HMF1-RELATED"/>
    <property type="match status" value="1"/>
</dbReference>
<comment type="caution">
    <text evidence="2">The sequence shown here is derived from an EMBL/GenBank/DDBJ whole genome shotgun (WGS) entry which is preliminary data.</text>
</comment>
<gene>
    <name evidence="2" type="ORF">R5A26_32340</name>
</gene>
<organism evidence="2 3">
    <name type="scientific">Streptomyces prunicolor</name>
    <dbReference type="NCBI Taxonomy" id="67348"/>
    <lineage>
        <taxon>Bacteria</taxon>
        <taxon>Bacillati</taxon>
        <taxon>Actinomycetota</taxon>
        <taxon>Actinomycetes</taxon>
        <taxon>Kitasatosporales</taxon>
        <taxon>Streptomycetaceae</taxon>
        <taxon>Streptomyces</taxon>
    </lineage>
</organism>
<dbReference type="SUPFAM" id="SSF55298">
    <property type="entry name" value="YjgF-like"/>
    <property type="match status" value="1"/>
</dbReference>
<dbReference type="EC" id="3.5.-.-" evidence="2"/>
<evidence type="ECO:0000313" key="3">
    <source>
        <dbReference type="Proteomes" id="UP001187346"/>
    </source>
</evidence>
<reference evidence="2 3" key="1">
    <citation type="submission" date="2023-10" db="EMBL/GenBank/DDBJ databases">
        <title>Characterization of rhizosphere-enriched actinobacteria from wheat plants lab-grown on chernevaya soil.</title>
        <authorList>
            <person name="Tikhonova E.N."/>
            <person name="Konopkin A."/>
            <person name="Kravchenko I.K."/>
        </authorList>
    </citation>
    <scope>NUCLEOTIDE SEQUENCE [LARGE SCALE GENOMIC DNA]</scope>
    <source>
        <strain evidence="2 3">RR29</strain>
    </source>
</reference>
<protein>
    <submittedName>
        <fullName evidence="2">RidA family protein</fullName>
        <ecNumber evidence="2">3.5.-.-</ecNumber>
    </submittedName>
</protein>